<dbReference type="Proteomes" id="UP000095347">
    <property type="component" value="Unassembled WGS sequence"/>
</dbReference>
<comment type="caution">
    <text evidence="1">The sequence shown here is derived from an EMBL/GenBank/DDBJ whole genome shotgun (WGS) entry which is preliminary data.</text>
</comment>
<reference evidence="2" key="1">
    <citation type="submission" date="2016-07" db="EMBL/GenBank/DDBJ databases">
        <authorList>
            <person name="Florea S."/>
            <person name="Webb J.S."/>
            <person name="Jaromczyk J."/>
            <person name="Schardl C.L."/>
        </authorList>
    </citation>
    <scope>NUCLEOTIDE SEQUENCE [LARGE SCALE GENOMIC DNA]</scope>
    <source>
        <strain evidence="2">MV-1</strain>
    </source>
</reference>
<dbReference type="EMBL" id="MCGG01000067">
    <property type="protein sequence ID" value="OEJ64656.1"/>
    <property type="molecule type" value="Genomic_DNA"/>
</dbReference>
<gene>
    <name evidence="1" type="ORF">BEN30_00765</name>
</gene>
<accession>A0A1E5Q404</accession>
<name>A0A1E5Q404_9PROT</name>
<sequence length="207" mass="23328">MRRCQFRKFRNKKRLKFRIRKPRRKRVTQTKGQAMFGMNKKAEVETDGPLAGEAEDVPQSPLFGARVVDGEVVFEGGEAANENDEPQGRITTDDVKRFYTEDKFHNHVVKTCAWIGRKRGYKSLQIDAGDEEFRASVEVVYRRLADSAIAPLLERLGSQALEDAIILFIGFGPVVKGVLNEKMEKRKARVSATVAETSSEGDEHVGN</sequence>
<evidence type="ECO:0000313" key="2">
    <source>
        <dbReference type="Proteomes" id="UP000095347"/>
    </source>
</evidence>
<evidence type="ECO:0000313" key="1">
    <source>
        <dbReference type="EMBL" id="OEJ64656.1"/>
    </source>
</evidence>
<organism evidence="1 2">
    <name type="scientific">Magnetovibrio blakemorei</name>
    <dbReference type="NCBI Taxonomy" id="28181"/>
    <lineage>
        <taxon>Bacteria</taxon>
        <taxon>Pseudomonadati</taxon>
        <taxon>Pseudomonadota</taxon>
        <taxon>Alphaproteobacteria</taxon>
        <taxon>Rhodospirillales</taxon>
        <taxon>Magnetovibrionaceae</taxon>
        <taxon>Magnetovibrio</taxon>
    </lineage>
</organism>
<protein>
    <submittedName>
        <fullName evidence="1">Uncharacterized protein</fullName>
    </submittedName>
</protein>
<proteinExistence type="predicted"/>
<dbReference type="STRING" id="28181.BEN30_00765"/>
<keyword evidence="2" id="KW-1185">Reference proteome</keyword>
<dbReference type="AlphaFoldDB" id="A0A1E5Q404"/>